<proteinExistence type="predicted"/>
<accession>A0ABQ5BN31</accession>
<evidence type="ECO:0000313" key="3">
    <source>
        <dbReference type="Proteomes" id="UP001151760"/>
    </source>
</evidence>
<evidence type="ECO:0000313" key="2">
    <source>
        <dbReference type="EMBL" id="GJT15208.1"/>
    </source>
</evidence>
<evidence type="ECO:0008006" key="4">
    <source>
        <dbReference type="Google" id="ProtNLM"/>
    </source>
</evidence>
<keyword evidence="3" id="KW-1185">Reference proteome</keyword>
<gene>
    <name evidence="2" type="ORF">Tco_0873914</name>
</gene>
<comment type="caution">
    <text evidence="2">The sequence shown here is derived from an EMBL/GenBank/DDBJ whole genome shotgun (WGS) entry which is preliminary data.</text>
</comment>
<protein>
    <recommendedName>
        <fullName evidence="4">Eukaryotic translation initiation factor 3 30 kDa subunit</fullName>
    </recommendedName>
</protein>
<name>A0ABQ5BN31_9ASTR</name>
<feature type="compositionally biased region" description="Acidic residues" evidence="1">
    <location>
        <begin position="1"/>
        <end position="17"/>
    </location>
</feature>
<sequence>MSSIDAEEESTESDSDDETTHVTGSTIESSKKKELKRFDFVTEDGEHVHLTKEQIGAQKKIKEEDKAKASRHKGEIRKEELIDLLGPEVVNKANKRLKSSVQYKDHPAGTVLNEHVLEIFFRLHQGPGLDDHARTFSSLLLAEIDKRNLNPLKKMRVIEQLRQ</sequence>
<dbReference type="Proteomes" id="UP001151760">
    <property type="component" value="Unassembled WGS sequence"/>
</dbReference>
<reference evidence="2" key="1">
    <citation type="journal article" date="2022" name="Int. J. Mol. Sci.">
        <title>Draft Genome of Tanacetum Coccineum: Genomic Comparison of Closely Related Tanacetum-Family Plants.</title>
        <authorList>
            <person name="Yamashiro T."/>
            <person name="Shiraishi A."/>
            <person name="Nakayama K."/>
            <person name="Satake H."/>
        </authorList>
    </citation>
    <scope>NUCLEOTIDE SEQUENCE</scope>
</reference>
<evidence type="ECO:0000256" key="1">
    <source>
        <dbReference type="SAM" id="MobiDB-lite"/>
    </source>
</evidence>
<feature type="region of interest" description="Disordered" evidence="1">
    <location>
        <begin position="1"/>
        <end position="32"/>
    </location>
</feature>
<reference evidence="2" key="2">
    <citation type="submission" date="2022-01" db="EMBL/GenBank/DDBJ databases">
        <authorList>
            <person name="Yamashiro T."/>
            <person name="Shiraishi A."/>
            <person name="Satake H."/>
            <person name="Nakayama K."/>
        </authorList>
    </citation>
    <scope>NUCLEOTIDE SEQUENCE</scope>
</reference>
<organism evidence="2 3">
    <name type="scientific">Tanacetum coccineum</name>
    <dbReference type="NCBI Taxonomy" id="301880"/>
    <lineage>
        <taxon>Eukaryota</taxon>
        <taxon>Viridiplantae</taxon>
        <taxon>Streptophyta</taxon>
        <taxon>Embryophyta</taxon>
        <taxon>Tracheophyta</taxon>
        <taxon>Spermatophyta</taxon>
        <taxon>Magnoliopsida</taxon>
        <taxon>eudicotyledons</taxon>
        <taxon>Gunneridae</taxon>
        <taxon>Pentapetalae</taxon>
        <taxon>asterids</taxon>
        <taxon>campanulids</taxon>
        <taxon>Asterales</taxon>
        <taxon>Asteraceae</taxon>
        <taxon>Asteroideae</taxon>
        <taxon>Anthemideae</taxon>
        <taxon>Anthemidinae</taxon>
        <taxon>Tanacetum</taxon>
    </lineage>
</organism>
<dbReference type="EMBL" id="BQNB010013378">
    <property type="protein sequence ID" value="GJT15208.1"/>
    <property type="molecule type" value="Genomic_DNA"/>
</dbReference>